<sequence length="329" mass="37618">MLQKSASEHRCFDLPPAKFRSLPVFQNSIKISDDKMSSYISQWENTDPAPFVRESLLGVLDGKVGCIKESQFVSRDIAQKVEDELSPKLSPYLDVPGPTLLRVGVAQFEYQAISDDQLNQRSSDGNEKEQYFLETKKHEKLHENLRKVVGQNIWRTIIDKIASLLPEYDVAVASERTGEQYFSGIFRAINDSTPIHCDWSPYDSRTEDWIINQVTKQAVFNLYLTQVKGGKTEVHDCQWTEDAMEFRDRSSYGYLEKLVEGRKKVTIQPQPGDLCIFNSRNMHQVFPVEPEIGEDGRSGQQRARLTLSSFMGLIPAKSSGERPRLIFWS</sequence>
<gene>
    <name evidence="1" type="ORF">VE01_09241</name>
</gene>
<protein>
    <submittedName>
        <fullName evidence="1">Uncharacterized protein</fullName>
    </submittedName>
</protein>
<dbReference type="GeneID" id="28842627"/>
<dbReference type="Proteomes" id="UP000091956">
    <property type="component" value="Unassembled WGS sequence"/>
</dbReference>
<organism evidence="1 2">
    <name type="scientific">Pseudogymnoascus verrucosus</name>
    <dbReference type="NCBI Taxonomy" id="342668"/>
    <lineage>
        <taxon>Eukaryota</taxon>
        <taxon>Fungi</taxon>
        <taxon>Dikarya</taxon>
        <taxon>Ascomycota</taxon>
        <taxon>Pezizomycotina</taxon>
        <taxon>Leotiomycetes</taxon>
        <taxon>Thelebolales</taxon>
        <taxon>Thelebolaceae</taxon>
        <taxon>Pseudogymnoascus</taxon>
    </lineage>
</organism>
<reference evidence="1 2" key="1">
    <citation type="submission" date="2016-03" db="EMBL/GenBank/DDBJ databases">
        <title>Comparative genomics of Pseudogymnoascus destructans, the fungus causing white-nose syndrome of bats.</title>
        <authorList>
            <person name="Palmer J.M."/>
            <person name="Drees K.P."/>
            <person name="Foster J.T."/>
            <person name="Lindner D.L."/>
        </authorList>
    </citation>
    <scope>NUCLEOTIDE SEQUENCE [LARGE SCALE GENOMIC DNA]</scope>
    <source>
        <strain evidence="1 2">UAMH 10579</strain>
    </source>
</reference>
<name>A0A1B8GBH9_9PEZI</name>
<dbReference type="Gene3D" id="2.60.120.620">
    <property type="entry name" value="q2cbj1_9rhob like domain"/>
    <property type="match status" value="1"/>
</dbReference>
<dbReference type="SUPFAM" id="SSF51197">
    <property type="entry name" value="Clavaminate synthase-like"/>
    <property type="match status" value="1"/>
</dbReference>
<keyword evidence="2" id="KW-1185">Reference proteome</keyword>
<reference evidence="2" key="2">
    <citation type="journal article" date="2018" name="Nat. Commun.">
        <title>Extreme sensitivity to ultraviolet light in the fungal pathogen causing white-nose syndrome of bats.</title>
        <authorList>
            <person name="Palmer J.M."/>
            <person name="Drees K.P."/>
            <person name="Foster J.T."/>
            <person name="Lindner D.L."/>
        </authorList>
    </citation>
    <scope>NUCLEOTIDE SEQUENCE [LARGE SCALE GENOMIC DNA]</scope>
    <source>
        <strain evidence="2">UAMH 10579</strain>
    </source>
</reference>
<evidence type="ECO:0000313" key="1">
    <source>
        <dbReference type="EMBL" id="OBT93183.2"/>
    </source>
</evidence>
<dbReference type="RefSeq" id="XP_059319388.1">
    <property type="nucleotide sequence ID" value="XM_059464044.1"/>
</dbReference>
<dbReference type="AlphaFoldDB" id="A0A1B8GBH9"/>
<evidence type="ECO:0000313" key="2">
    <source>
        <dbReference type="Proteomes" id="UP000091956"/>
    </source>
</evidence>
<dbReference type="EMBL" id="KV460257">
    <property type="protein sequence ID" value="OBT93183.2"/>
    <property type="molecule type" value="Genomic_DNA"/>
</dbReference>
<proteinExistence type="predicted"/>
<accession>A0A1B8GBH9</accession>